<evidence type="ECO:0000259" key="5">
    <source>
        <dbReference type="PROSITE" id="PS50043"/>
    </source>
</evidence>
<sequence>MDESVGSAPDKISSLTPRERTCLLAAAEGLTAKEIALSLGIGYRTVQNYQQEAARKLGVTGTVRAARMLIEAERHTPVDVHPAPAVVADQSITAAPDEPPAELQTAAKPANALNTENTINTSETVKQVSADAPEAFPGRIVQLTPERVLWLTLAWAVGFSAVLALVAELYRLAL</sequence>
<evidence type="ECO:0000256" key="3">
    <source>
        <dbReference type="ARBA" id="ARBA00023163"/>
    </source>
</evidence>
<dbReference type="SMART" id="SM00421">
    <property type="entry name" value="HTH_LUXR"/>
    <property type="match status" value="1"/>
</dbReference>
<dbReference type="Gene3D" id="1.10.10.10">
    <property type="entry name" value="Winged helix-like DNA-binding domain superfamily/Winged helix DNA-binding domain"/>
    <property type="match status" value="1"/>
</dbReference>
<dbReference type="SUPFAM" id="SSF46894">
    <property type="entry name" value="C-terminal effector domain of the bipartite response regulators"/>
    <property type="match status" value="1"/>
</dbReference>
<dbReference type="InterPro" id="IPR000792">
    <property type="entry name" value="Tscrpt_reg_LuxR_C"/>
</dbReference>
<dbReference type="AlphaFoldDB" id="A0A1I6K348"/>
<dbReference type="RefSeq" id="WP_093312424.1">
    <property type="nucleotide sequence ID" value="NZ_FOZG01000001.1"/>
</dbReference>
<dbReference type="EMBL" id="FOZG01000001">
    <property type="protein sequence ID" value="SFR85649.1"/>
    <property type="molecule type" value="Genomic_DNA"/>
</dbReference>
<evidence type="ECO:0000256" key="1">
    <source>
        <dbReference type="ARBA" id="ARBA00023015"/>
    </source>
</evidence>
<keyword evidence="2 6" id="KW-0238">DNA-binding</keyword>
<dbReference type="GO" id="GO:0003677">
    <property type="term" value="F:DNA binding"/>
    <property type="evidence" value="ECO:0007669"/>
    <property type="project" value="UniProtKB-KW"/>
</dbReference>
<keyword evidence="4" id="KW-1133">Transmembrane helix</keyword>
<name>A0A1I6K348_9SPHN</name>
<dbReference type="PANTHER" id="PTHR44688:SF16">
    <property type="entry name" value="DNA-BINDING TRANSCRIPTIONAL ACTIVATOR DEVR_DOSR"/>
    <property type="match status" value="1"/>
</dbReference>
<dbReference type="InterPro" id="IPR016032">
    <property type="entry name" value="Sig_transdc_resp-reg_C-effctor"/>
</dbReference>
<feature type="transmembrane region" description="Helical" evidence="4">
    <location>
        <begin position="148"/>
        <end position="170"/>
    </location>
</feature>
<evidence type="ECO:0000256" key="2">
    <source>
        <dbReference type="ARBA" id="ARBA00023125"/>
    </source>
</evidence>
<dbReference type="Proteomes" id="UP000198824">
    <property type="component" value="Unassembled WGS sequence"/>
</dbReference>
<evidence type="ECO:0000313" key="7">
    <source>
        <dbReference type="Proteomes" id="UP000198824"/>
    </source>
</evidence>
<dbReference type="CDD" id="cd06170">
    <property type="entry name" value="LuxR_C_like"/>
    <property type="match status" value="1"/>
</dbReference>
<keyword evidence="7" id="KW-1185">Reference proteome</keyword>
<organism evidence="6 7">
    <name type="scientific">Sphingomonas jatrophae</name>
    <dbReference type="NCBI Taxonomy" id="1166337"/>
    <lineage>
        <taxon>Bacteria</taxon>
        <taxon>Pseudomonadati</taxon>
        <taxon>Pseudomonadota</taxon>
        <taxon>Alphaproteobacteria</taxon>
        <taxon>Sphingomonadales</taxon>
        <taxon>Sphingomonadaceae</taxon>
        <taxon>Sphingomonas</taxon>
    </lineage>
</organism>
<feature type="domain" description="HTH luxR-type" evidence="5">
    <location>
        <begin position="8"/>
        <end position="73"/>
    </location>
</feature>
<dbReference type="InterPro" id="IPR036388">
    <property type="entry name" value="WH-like_DNA-bd_sf"/>
</dbReference>
<gene>
    <name evidence="6" type="ORF">SAMN05192580_1280</name>
</gene>
<dbReference type="PANTHER" id="PTHR44688">
    <property type="entry name" value="DNA-BINDING TRANSCRIPTIONAL ACTIVATOR DEVR_DOSR"/>
    <property type="match status" value="1"/>
</dbReference>
<dbReference type="Pfam" id="PF00196">
    <property type="entry name" value="GerE"/>
    <property type="match status" value="1"/>
</dbReference>
<reference evidence="6 7" key="1">
    <citation type="submission" date="2016-10" db="EMBL/GenBank/DDBJ databases">
        <authorList>
            <person name="de Groot N.N."/>
        </authorList>
    </citation>
    <scope>NUCLEOTIDE SEQUENCE [LARGE SCALE GENOMIC DNA]</scope>
    <source>
        <strain evidence="6 7">S5-249</strain>
    </source>
</reference>
<keyword evidence="3" id="KW-0804">Transcription</keyword>
<keyword evidence="4" id="KW-0472">Membrane</keyword>
<keyword evidence="4" id="KW-0812">Transmembrane</keyword>
<proteinExistence type="predicted"/>
<dbReference type="OrthoDB" id="7409632at2"/>
<evidence type="ECO:0000256" key="4">
    <source>
        <dbReference type="SAM" id="Phobius"/>
    </source>
</evidence>
<keyword evidence="1" id="KW-0805">Transcription regulation</keyword>
<dbReference type="STRING" id="1166337.SAMN05192580_1280"/>
<evidence type="ECO:0000313" key="6">
    <source>
        <dbReference type="EMBL" id="SFR85649.1"/>
    </source>
</evidence>
<dbReference type="PROSITE" id="PS50043">
    <property type="entry name" value="HTH_LUXR_2"/>
    <property type="match status" value="1"/>
</dbReference>
<dbReference type="GO" id="GO:0006355">
    <property type="term" value="P:regulation of DNA-templated transcription"/>
    <property type="evidence" value="ECO:0007669"/>
    <property type="project" value="InterPro"/>
</dbReference>
<dbReference type="PRINTS" id="PR00038">
    <property type="entry name" value="HTHLUXR"/>
</dbReference>
<accession>A0A1I6K348</accession>
<protein>
    <submittedName>
        <fullName evidence="6">DNA-binding transcriptional regulator, CsgD family</fullName>
    </submittedName>
</protein>